<dbReference type="AlphaFoldDB" id="A0A8D8DHC4"/>
<dbReference type="EMBL" id="HBUE01162244">
    <property type="protein sequence ID" value="CAG6510844.1"/>
    <property type="molecule type" value="Transcribed_RNA"/>
</dbReference>
<reference evidence="1" key="1">
    <citation type="submission" date="2021-05" db="EMBL/GenBank/DDBJ databases">
        <authorList>
            <person name="Alioto T."/>
            <person name="Alioto T."/>
            <person name="Gomez Garrido J."/>
        </authorList>
    </citation>
    <scope>NUCLEOTIDE SEQUENCE</scope>
</reference>
<protein>
    <submittedName>
        <fullName evidence="1">(northern house mosquito) hypothetical protein</fullName>
    </submittedName>
</protein>
<organism evidence="1">
    <name type="scientific">Culex pipiens</name>
    <name type="common">House mosquito</name>
    <dbReference type="NCBI Taxonomy" id="7175"/>
    <lineage>
        <taxon>Eukaryota</taxon>
        <taxon>Metazoa</taxon>
        <taxon>Ecdysozoa</taxon>
        <taxon>Arthropoda</taxon>
        <taxon>Hexapoda</taxon>
        <taxon>Insecta</taxon>
        <taxon>Pterygota</taxon>
        <taxon>Neoptera</taxon>
        <taxon>Endopterygota</taxon>
        <taxon>Diptera</taxon>
        <taxon>Nematocera</taxon>
        <taxon>Culicoidea</taxon>
        <taxon>Culicidae</taxon>
        <taxon>Culicinae</taxon>
        <taxon>Culicini</taxon>
        <taxon>Culex</taxon>
        <taxon>Culex</taxon>
    </lineage>
</organism>
<name>A0A8D8DHC4_CULPI</name>
<accession>A0A8D8DHC4</accession>
<proteinExistence type="predicted"/>
<sequence length="175" mass="18594">MGFGQRAASRSNSSSSCLLKSYPSYLTSSPVDTSSLEDAAANQAELRALGELPAGMVVDCRVVQMADVALGIYPLDRISSYPTGRTAGGAYSTGPGSDSLALAVGRTVEHYRCRKQVTEQTWDARLPEDTSCSARSDPADIPWAFDRRADHPGVPIEEQSSSKAHCLGVDICPVP</sequence>
<evidence type="ECO:0000313" key="1">
    <source>
        <dbReference type="EMBL" id="CAG6510844.1"/>
    </source>
</evidence>
<dbReference type="EMBL" id="HBUE01267434">
    <property type="protein sequence ID" value="CAG6562249.1"/>
    <property type="molecule type" value="Transcribed_RNA"/>
</dbReference>